<name>A0A433CHU2_9FUNG</name>
<comment type="caution">
    <text evidence="1">The sequence shown here is derived from an EMBL/GenBank/DDBJ whole genome shotgun (WGS) entry which is preliminary data.</text>
</comment>
<dbReference type="Proteomes" id="UP000268093">
    <property type="component" value="Unassembled WGS sequence"/>
</dbReference>
<protein>
    <submittedName>
        <fullName evidence="1">Uncharacterized protein</fullName>
    </submittedName>
</protein>
<accession>A0A433CHU2</accession>
<evidence type="ECO:0000313" key="1">
    <source>
        <dbReference type="EMBL" id="RUP38159.1"/>
    </source>
</evidence>
<dbReference type="EMBL" id="RBNI01013061">
    <property type="protein sequence ID" value="RUP38159.1"/>
    <property type="molecule type" value="Genomic_DNA"/>
</dbReference>
<evidence type="ECO:0000313" key="2">
    <source>
        <dbReference type="Proteomes" id="UP000268093"/>
    </source>
</evidence>
<organism evidence="1 2">
    <name type="scientific">Jimgerdemannia flammicorona</name>
    <dbReference type="NCBI Taxonomy" id="994334"/>
    <lineage>
        <taxon>Eukaryota</taxon>
        <taxon>Fungi</taxon>
        <taxon>Fungi incertae sedis</taxon>
        <taxon>Mucoromycota</taxon>
        <taxon>Mucoromycotina</taxon>
        <taxon>Endogonomycetes</taxon>
        <taxon>Endogonales</taxon>
        <taxon>Endogonaceae</taxon>
        <taxon>Jimgerdemannia</taxon>
    </lineage>
</organism>
<gene>
    <name evidence="1" type="ORF">BC936DRAFT_138421</name>
</gene>
<reference evidence="1 2" key="1">
    <citation type="journal article" date="2018" name="New Phytol.">
        <title>Phylogenomics of Endogonaceae and evolution of mycorrhizas within Mucoromycota.</title>
        <authorList>
            <person name="Chang Y."/>
            <person name="Desiro A."/>
            <person name="Na H."/>
            <person name="Sandor L."/>
            <person name="Lipzen A."/>
            <person name="Clum A."/>
            <person name="Barry K."/>
            <person name="Grigoriev I.V."/>
            <person name="Martin F.M."/>
            <person name="Stajich J.E."/>
            <person name="Smith M.E."/>
            <person name="Bonito G."/>
            <person name="Spatafora J.W."/>
        </authorList>
    </citation>
    <scope>NUCLEOTIDE SEQUENCE [LARGE SCALE GENOMIC DNA]</scope>
    <source>
        <strain evidence="1 2">GMNB39</strain>
    </source>
</reference>
<dbReference type="AlphaFoldDB" id="A0A433CHU2"/>
<proteinExistence type="predicted"/>
<keyword evidence="2" id="KW-1185">Reference proteome</keyword>
<sequence>MLTDDAVSRYLQTVLDRSCDLARVRAGHLLYRVSLPDREEDRDLSQVILDLPLVCVSDDKEIRALDFVPEERCSDQVVVQHGNRLSRFHVAKVHKGRRVTNV</sequence>